<evidence type="ECO:0000313" key="1">
    <source>
        <dbReference type="EMBL" id="KAK8523684.1"/>
    </source>
</evidence>
<keyword evidence="2" id="KW-1185">Reference proteome</keyword>
<dbReference type="Proteomes" id="UP001472677">
    <property type="component" value="Unassembled WGS sequence"/>
</dbReference>
<name>A0ABR2CV51_9ROSI</name>
<organism evidence="1 2">
    <name type="scientific">Hibiscus sabdariffa</name>
    <name type="common">roselle</name>
    <dbReference type="NCBI Taxonomy" id="183260"/>
    <lineage>
        <taxon>Eukaryota</taxon>
        <taxon>Viridiplantae</taxon>
        <taxon>Streptophyta</taxon>
        <taxon>Embryophyta</taxon>
        <taxon>Tracheophyta</taxon>
        <taxon>Spermatophyta</taxon>
        <taxon>Magnoliopsida</taxon>
        <taxon>eudicotyledons</taxon>
        <taxon>Gunneridae</taxon>
        <taxon>Pentapetalae</taxon>
        <taxon>rosids</taxon>
        <taxon>malvids</taxon>
        <taxon>Malvales</taxon>
        <taxon>Malvaceae</taxon>
        <taxon>Malvoideae</taxon>
        <taxon>Hibiscus</taxon>
    </lineage>
</organism>
<proteinExistence type="predicted"/>
<accession>A0ABR2CV51</accession>
<evidence type="ECO:0000313" key="2">
    <source>
        <dbReference type="Proteomes" id="UP001472677"/>
    </source>
</evidence>
<reference evidence="1 2" key="1">
    <citation type="journal article" date="2024" name="G3 (Bethesda)">
        <title>Genome assembly of Hibiscus sabdariffa L. provides insights into metabolisms of medicinal natural products.</title>
        <authorList>
            <person name="Kim T."/>
        </authorList>
    </citation>
    <scope>NUCLEOTIDE SEQUENCE [LARGE SCALE GENOMIC DNA]</scope>
    <source>
        <strain evidence="1">TK-2024</strain>
        <tissue evidence="1">Old leaves</tissue>
    </source>
</reference>
<protein>
    <submittedName>
        <fullName evidence="1">Uncharacterized protein</fullName>
    </submittedName>
</protein>
<sequence>MGNYTDCFFGRVHGVDDMPGSRWCESRSRPPLGRRSVRLEGPIDGCRQPCHLRCQDWNDAHNDGGSFWCGKGSYFPFVLQVPVCCFMSADWYGVRGRCNRGFSDGCTLVSVWLFEGNSDDGLPVFICDGNQVLMLGEVRRQAGSIEAGKIVVIWGNFFKVDGFFDGFVIGQHVWELGMKVLSIEIVQRFCGKGEEGSLVDDWLVVNRVWSWWRYRKKRTYYSGWVCRWFRRRMDWISEEIVGNLPVRFLDKLEGRISIWYWLLGSTGRQNADGRTEFDQKEWWCVIVLGKKMLKSIFGAGSGNRGKRLMVTGMYGLLNSAGGRKTNGIGILGMMSSVSGEGMVWLWWTNHDGWEYAKEHPRWSERLCFGSWWCSWKVRGECVRGKASRRWLWGLVWWSTAESKGWKEEFGDFLGYVKGECMVRRGDTWPITCGKLGPYRAVNFWPGCAGGNIRLEVRGGRLGRRSEVDIWRSGCGTRVLVYLNDAFWGDWFNECFRYVYRGILREGYYNFKRCVLGGRNSLRKRFVWNGGWMRLMQDDYEDDYGVWMFRRWIITEGAAAMGNIIEGSLTYGSALQMPKEGSLTLGVGRVLFICFGDTKRSILWGSLVGKVRCVFWSRWVGIKRYVLKEEKRCVSRPRWVGVKRGVLEEEKRCVLELITGFDGGGLRTEKRNVWTMCGVNCVPYCLATVSFRMRSCVLKSDSRKEGDEPVLVGGKWIELQRFYCGFFGPLSGLQGNFRGSYMKNLSVLKEFVVVKRESWFVDFFIVLRKVCSVEMGDSVWKKKSQSFTGIVDEFLKFHRHVHGIASKLDRGYERCCGGNGCAGHEMGGKEEFKGRQWWCSWWWLRKSTVVSLLPTMRS</sequence>
<dbReference type="EMBL" id="JBBPBM010000042">
    <property type="protein sequence ID" value="KAK8523684.1"/>
    <property type="molecule type" value="Genomic_DNA"/>
</dbReference>
<comment type="caution">
    <text evidence="1">The sequence shown here is derived from an EMBL/GenBank/DDBJ whole genome shotgun (WGS) entry which is preliminary data.</text>
</comment>
<gene>
    <name evidence="1" type="ORF">V6N12_013769</name>
</gene>